<dbReference type="InterPro" id="IPR000742">
    <property type="entry name" value="EGF"/>
</dbReference>
<dbReference type="AlphaFoldDB" id="A0A067BG85"/>
<dbReference type="EMBL" id="KK583672">
    <property type="protein sequence ID" value="KDO17414.1"/>
    <property type="molecule type" value="Genomic_DNA"/>
</dbReference>
<keyword evidence="4" id="KW-1185">Reference proteome</keyword>
<name>A0A067BG85_SAPPC</name>
<protein>
    <recommendedName>
        <fullName evidence="1 2">EGF-like domain-containing protein</fullName>
    </recommendedName>
</protein>
<dbReference type="OMA" id="TDNPGPH"/>
<reference evidence="3 4" key="1">
    <citation type="journal article" date="2013" name="PLoS Genet.">
        <title>Distinctive expansion of potential virulence genes in the genome of the oomycete fish pathogen Saprolegnia parasitica.</title>
        <authorList>
            <person name="Jiang R.H."/>
            <person name="de Bruijn I."/>
            <person name="Haas B.J."/>
            <person name="Belmonte R."/>
            <person name="Lobach L."/>
            <person name="Christie J."/>
            <person name="van den Ackerveken G."/>
            <person name="Bottin A."/>
            <person name="Bulone V."/>
            <person name="Diaz-Moreno S.M."/>
            <person name="Dumas B."/>
            <person name="Fan L."/>
            <person name="Gaulin E."/>
            <person name="Govers F."/>
            <person name="Grenville-Briggs L.J."/>
            <person name="Horner N.R."/>
            <person name="Levin J.Z."/>
            <person name="Mammella M."/>
            <person name="Meijer H.J."/>
            <person name="Morris P."/>
            <person name="Nusbaum C."/>
            <person name="Oome S."/>
            <person name="Phillips A.J."/>
            <person name="van Rooyen D."/>
            <person name="Rzeszutek E."/>
            <person name="Saraiva M."/>
            <person name="Secombes C.J."/>
            <person name="Seidl M.F."/>
            <person name="Snel B."/>
            <person name="Stassen J.H."/>
            <person name="Sykes S."/>
            <person name="Tripathy S."/>
            <person name="van den Berg H."/>
            <person name="Vega-Arreguin J.C."/>
            <person name="Wawra S."/>
            <person name="Young S.K."/>
            <person name="Zeng Q."/>
            <person name="Dieguez-Uribeondo J."/>
            <person name="Russ C."/>
            <person name="Tyler B.M."/>
            <person name="van West P."/>
        </authorList>
    </citation>
    <scope>NUCLEOTIDE SEQUENCE [LARGE SCALE GENOMIC DNA]</scope>
    <source>
        <strain evidence="3 4">CBS 223.65</strain>
    </source>
</reference>
<dbReference type="RefSeq" id="XP_012211880.1">
    <property type="nucleotide sequence ID" value="XM_012356490.1"/>
</dbReference>
<dbReference type="Proteomes" id="UP000030745">
    <property type="component" value="Unassembled WGS sequence"/>
</dbReference>
<evidence type="ECO:0000313" key="3">
    <source>
        <dbReference type="EMBL" id="KDO17414.1"/>
    </source>
</evidence>
<dbReference type="OrthoDB" id="442731at2759"/>
<evidence type="ECO:0000259" key="1">
    <source>
        <dbReference type="PROSITE" id="PS00022"/>
    </source>
</evidence>
<dbReference type="VEuPathDB" id="FungiDB:SPRG_17148"/>
<gene>
    <name evidence="3" type="ORF">SPRG_17148</name>
</gene>
<proteinExistence type="predicted"/>
<dbReference type="KEGG" id="spar:SPRG_17148"/>
<organism evidence="3 4">
    <name type="scientific">Saprolegnia parasitica (strain CBS 223.65)</name>
    <dbReference type="NCBI Taxonomy" id="695850"/>
    <lineage>
        <taxon>Eukaryota</taxon>
        <taxon>Sar</taxon>
        <taxon>Stramenopiles</taxon>
        <taxon>Oomycota</taxon>
        <taxon>Saprolegniomycetes</taxon>
        <taxon>Saprolegniales</taxon>
        <taxon>Saprolegniaceae</taxon>
        <taxon>Saprolegnia</taxon>
    </lineage>
</organism>
<dbReference type="PROSITE" id="PS00022">
    <property type="entry name" value="EGF_1"/>
    <property type="match status" value="1"/>
</dbReference>
<dbReference type="GeneID" id="24138707"/>
<feature type="domain" description="EGF-like" evidence="1 2">
    <location>
        <begin position="37"/>
        <end position="48"/>
    </location>
</feature>
<evidence type="ECO:0000313" key="4">
    <source>
        <dbReference type="Proteomes" id="UP000030745"/>
    </source>
</evidence>
<dbReference type="PROSITE" id="PS01186">
    <property type="entry name" value="EGF_2"/>
    <property type="match status" value="1"/>
</dbReference>
<evidence type="ECO:0000259" key="2">
    <source>
        <dbReference type="PROSITE" id="PS01186"/>
    </source>
</evidence>
<accession>A0A067BG85</accession>
<sequence length="443" mass="46325">MAQVAANGDRSLSITGNPKDNVKTAYTLWDADAGFQCVCDPGFEGPDCSKRSCKVGVDPLYEAAGYPIYETFNIIAMATLAAADPDTLDATKSWIQLRVFDHEGESYLTPRIPVSSDTANVGGTTFTKAFQALPNKVISSISCTSKVVDVAPTDITAEDGFYVTCQYTDNPGPHRLPEVVASAFVDNSGVTRTTFRTYVTADIRRGEAIDFCATASAAYYASGADLTTIVVTGTTAAIPNAQTLIKIKDQLLIALAVPTTTTLTTAWALPTATASAISAGATVYYASGVTVAADACQISSWTVGSDSFSCDDPTAIPTVVVGSKIMFENAIYYVRSITPKIAAVAAVAAGVAPAYREAAPAIVAAPAVITVDRKFGGRSSIGGDVSALDSFYILTTPTVPAPGTYTYVSQCSGRGLCDFATGLCQCFKGYTNDNCDTQNILAF</sequence>